<accession>A0A843TWY2</accession>
<evidence type="ECO:0000313" key="2">
    <source>
        <dbReference type="Proteomes" id="UP000652761"/>
    </source>
</evidence>
<dbReference type="OrthoDB" id="10623284at2759"/>
<organism evidence="1 2">
    <name type="scientific">Colocasia esculenta</name>
    <name type="common">Wild taro</name>
    <name type="synonym">Arum esculentum</name>
    <dbReference type="NCBI Taxonomy" id="4460"/>
    <lineage>
        <taxon>Eukaryota</taxon>
        <taxon>Viridiplantae</taxon>
        <taxon>Streptophyta</taxon>
        <taxon>Embryophyta</taxon>
        <taxon>Tracheophyta</taxon>
        <taxon>Spermatophyta</taxon>
        <taxon>Magnoliopsida</taxon>
        <taxon>Liliopsida</taxon>
        <taxon>Araceae</taxon>
        <taxon>Aroideae</taxon>
        <taxon>Colocasieae</taxon>
        <taxon>Colocasia</taxon>
    </lineage>
</organism>
<comment type="caution">
    <text evidence="1">The sequence shown here is derived from an EMBL/GenBank/DDBJ whole genome shotgun (WGS) entry which is preliminary data.</text>
</comment>
<dbReference type="EMBL" id="NMUH01000267">
    <property type="protein sequence ID" value="MQL75821.1"/>
    <property type="molecule type" value="Genomic_DNA"/>
</dbReference>
<reference evidence="1" key="1">
    <citation type="submission" date="2017-07" db="EMBL/GenBank/DDBJ databases">
        <title>Taro Niue Genome Assembly and Annotation.</title>
        <authorList>
            <person name="Atibalentja N."/>
            <person name="Keating K."/>
            <person name="Fields C.J."/>
        </authorList>
    </citation>
    <scope>NUCLEOTIDE SEQUENCE</scope>
    <source>
        <strain evidence="1">Niue_2</strain>
        <tissue evidence="1">Leaf</tissue>
    </source>
</reference>
<dbReference type="Proteomes" id="UP000652761">
    <property type="component" value="Unassembled WGS sequence"/>
</dbReference>
<keyword evidence="2" id="KW-1185">Reference proteome</keyword>
<evidence type="ECO:0000313" key="1">
    <source>
        <dbReference type="EMBL" id="MQL75821.1"/>
    </source>
</evidence>
<dbReference type="AlphaFoldDB" id="A0A843TWY2"/>
<sequence>MVAASVLKDLTSTTSSMPLPKTLLGIDTVPALALPKAETATAGSDPMANWTIKIGADRFKIPDILFNPSIVQRPSSNHNTVEGNYGGNFHVQASI</sequence>
<proteinExistence type="predicted"/>
<gene>
    <name evidence="1" type="ORF">Taro_008213</name>
</gene>
<name>A0A843TWY2_COLES</name>
<protein>
    <submittedName>
        <fullName evidence="1">Uncharacterized protein</fullName>
    </submittedName>
</protein>